<dbReference type="Pfam" id="PF00356">
    <property type="entry name" value="LacI"/>
    <property type="match status" value="1"/>
</dbReference>
<dbReference type="SMART" id="SM00354">
    <property type="entry name" value="HTH_LACI"/>
    <property type="match status" value="1"/>
</dbReference>
<dbReference type="AlphaFoldDB" id="A0A087E767"/>
<dbReference type="EMBL" id="JGZR01000006">
    <property type="protein sequence ID" value="KFJ03618.1"/>
    <property type="molecule type" value="Genomic_DNA"/>
</dbReference>
<evidence type="ECO:0000256" key="2">
    <source>
        <dbReference type="ARBA" id="ARBA00023125"/>
    </source>
</evidence>
<keyword evidence="1" id="KW-0805">Transcription regulation</keyword>
<evidence type="ECO:0000313" key="5">
    <source>
        <dbReference type="EMBL" id="KFJ03618.1"/>
    </source>
</evidence>
<dbReference type="CDD" id="cd06267">
    <property type="entry name" value="PBP1_LacI_sugar_binding-like"/>
    <property type="match status" value="1"/>
</dbReference>
<dbReference type="InterPro" id="IPR000843">
    <property type="entry name" value="HTH_LacI"/>
</dbReference>
<dbReference type="InterPro" id="IPR028082">
    <property type="entry name" value="Peripla_BP_I"/>
</dbReference>
<dbReference type="GO" id="GO:0003700">
    <property type="term" value="F:DNA-binding transcription factor activity"/>
    <property type="evidence" value="ECO:0007669"/>
    <property type="project" value="TreeGrafter"/>
</dbReference>
<feature type="domain" description="HTH lacI-type" evidence="4">
    <location>
        <begin position="6"/>
        <end position="59"/>
    </location>
</feature>
<dbReference type="SUPFAM" id="SSF53822">
    <property type="entry name" value="Periplasmic binding protein-like I"/>
    <property type="match status" value="1"/>
</dbReference>
<organism evidence="5 6">
    <name type="scientific">Bifidobacterium subtile</name>
    <dbReference type="NCBI Taxonomy" id="77635"/>
    <lineage>
        <taxon>Bacteria</taxon>
        <taxon>Bacillati</taxon>
        <taxon>Actinomycetota</taxon>
        <taxon>Actinomycetes</taxon>
        <taxon>Bifidobacteriales</taxon>
        <taxon>Bifidobacteriaceae</taxon>
        <taxon>Bifidobacterium</taxon>
    </lineage>
</organism>
<keyword evidence="3" id="KW-0804">Transcription</keyword>
<dbReference type="PROSITE" id="PS50932">
    <property type="entry name" value="HTH_LACI_2"/>
    <property type="match status" value="1"/>
</dbReference>
<dbReference type="OrthoDB" id="4268837at2"/>
<evidence type="ECO:0000256" key="3">
    <source>
        <dbReference type="ARBA" id="ARBA00023163"/>
    </source>
</evidence>
<dbReference type="InterPro" id="IPR010982">
    <property type="entry name" value="Lambda_DNA-bd_dom_sf"/>
</dbReference>
<dbReference type="eggNOG" id="COG1609">
    <property type="taxonomic scope" value="Bacteria"/>
</dbReference>
<reference evidence="5 6" key="1">
    <citation type="submission" date="2014-03" db="EMBL/GenBank/DDBJ databases">
        <title>Genomics of Bifidobacteria.</title>
        <authorList>
            <person name="Ventura M."/>
            <person name="Milani C."/>
            <person name="Lugli G.A."/>
        </authorList>
    </citation>
    <scope>NUCLEOTIDE SEQUENCE [LARGE SCALE GENOMIC DNA]</scope>
    <source>
        <strain evidence="5 6">LMG 11597</strain>
    </source>
</reference>
<dbReference type="CDD" id="cd01392">
    <property type="entry name" value="HTH_LacI"/>
    <property type="match status" value="1"/>
</dbReference>
<dbReference type="RefSeq" id="WP_024464429.1">
    <property type="nucleotide sequence ID" value="NZ_CP062939.1"/>
</dbReference>
<proteinExistence type="predicted"/>
<sequence length="336" mass="35997">MAQQTVTIRDVARKAGVAVSTASRALGEGSASPATRSKVRQAAQELHFVPNMAARQLTSGRSNVVAIVITEAPDFVFRDAFISGIVSRLMGAFSRANLLPFLVLIAPTDADGFIRLLRDSGADGMVVVSFHYSKRFATIIKASGKPTVFVGKPPVGMNYPYVDPDSVQGGYIAGRVLTDRGRQRIAIIEGPSDMQSPGGNNERTEGCTMALREANLEPVAALPGPYSFEHGIEAMNAILDAHPEVDGVFAHSDQIAAGALHVLHQRGKRVPQDVSVVGFDDFQIASATSPRLTTVAQPLTQLAQAATDMLIYRLKTGEWKTTAEIFPVKLVTRESV</sequence>
<comment type="caution">
    <text evidence="5">The sequence shown here is derived from an EMBL/GenBank/DDBJ whole genome shotgun (WGS) entry which is preliminary data.</text>
</comment>
<dbReference type="PANTHER" id="PTHR30146">
    <property type="entry name" value="LACI-RELATED TRANSCRIPTIONAL REPRESSOR"/>
    <property type="match status" value="1"/>
</dbReference>
<dbReference type="Pfam" id="PF13377">
    <property type="entry name" value="Peripla_BP_3"/>
    <property type="match status" value="1"/>
</dbReference>
<evidence type="ECO:0000256" key="1">
    <source>
        <dbReference type="ARBA" id="ARBA00023015"/>
    </source>
</evidence>
<dbReference type="PANTHER" id="PTHR30146:SF109">
    <property type="entry name" value="HTH-TYPE TRANSCRIPTIONAL REGULATOR GALS"/>
    <property type="match status" value="1"/>
</dbReference>
<dbReference type="GO" id="GO:0000976">
    <property type="term" value="F:transcription cis-regulatory region binding"/>
    <property type="evidence" value="ECO:0007669"/>
    <property type="project" value="TreeGrafter"/>
</dbReference>
<dbReference type="Gene3D" id="1.10.260.40">
    <property type="entry name" value="lambda repressor-like DNA-binding domains"/>
    <property type="match status" value="1"/>
</dbReference>
<dbReference type="SUPFAM" id="SSF47413">
    <property type="entry name" value="lambda repressor-like DNA-binding domains"/>
    <property type="match status" value="1"/>
</dbReference>
<keyword evidence="6" id="KW-1185">Reference proteome</keyword>
<keyword evidence="2" id="KW-0238">DNA-binding</keyword>
<gene>
    <name evidence="5" type="ORF">BISU_0088</name>
</gene>
<name>A0A087E767_9BIFI</name>
<evidence type="ECO:0000259" key="4">
    <source>
        <dbReference type="PROSITE" id="PS50932"/>
    </source>
</evidence>
<dbReference type="Proteomes" id="UP000029055">
    <property type="component" value="Unassembled WGS sequence"/>
</dbReference>
<dbReference type="STRING" id="77635.BISU_0088"/>
<dbReference type="InterPro" id="IPR046335">
    <property type="entry name" value="LacI/GalR-like_sensor"/>
</dbReference>
<protein>
    <submittedName>
        <fullName evidence="5">Transcriptional regulator</fullName>
    </submittedName>
</protein>
<dbReference type="Gene3D" id="3.40.50.2300">
    <property type="match status" value="2"/>
</dbReference>
<evidence type="ECO:0000313" key="6">
    <source>
        <dbReference type="Proteomes" id="UP000029055"/>
    </source>
</evidence>
<accession>A0A087E767</accession>